<evidence type="ECO:0000313" key="1">
    <source>
        <dbReference type="EMBL" id="KYB29812.1"/>
    </source>
</evidence>
<name>A0A139WPE7_TRICA</name>
<evidence type="ECO:0000313" key="2">
    <source>
        <dbReference type="Proteomes" id="UP000007266"/>
    </source>
</evidence>
<proteinExistence type="predicted"/>
<reference evidence="1 2" key="2">
    <citation type="journal article" date="2010" name="Nucleic Acids Res.">
        <title>BeetleBase in 2010: revisions to provide comprehensive genomic information for Tribolium castaneum.</title>
        <authorList>
            <person name="Kim H.S."/>
            <person name="Murphy T."/>
            <person name="Xia J."/>
            <person name="Caragea D."/>
            <person name="Park Y."/>
            <person name="Beeman R.W."/>
            <person name="Lorenzen M.D."/>
            <person name="Butcher S."/>
            <person name="Manak J.R."/>
            <person name="Brown S.J."/>
        </authorList>
    </citation>
    <scope>GENOME REANNOTATION</scope>
    <source>
        <strain evidence="1 2">Georgia GA2</strain>
    </source>
</reference>
<dbReference type="InParanoid" id="A0A139WPE7"/>
<protein>
    <submittedName>
        <fullName evidence="1">Uncharacterized protein</fullName>
    </submittedName>
</protein>
<accession>A0A139WPE7</accession>
<dbReference type="Proteomes" id="UP000007266">
    <property type="component" value="Linkage group 1"/>
</dbReference>
<gene>
    <name evidence="1" type="primary">AUGUSTUS-3.0.2_31562</name>
    <name evidence="1" type="ORF">TcasGA2_TC031562</name>
</gene>
<reference evidence="1 2" key="1">
    <citation type="journal article" date="2008" name="Nature">
        <title>The genome of the model beetle and pest Tribolium castaneum.</title>
        <authorList>
            <consortium name="Tribolium Genome Sequencing Consortium"/>
            <person name="Richards S."/>
            <person name="Gibbs R.A."/>
            <person name="Weinstock G.M."/>
            <person name="Brown S.J."/>
            <person name="Denell R."/>
            <person name="Beeman R.W."/>
            <person name="Gibbs R."/>
            <person name="Beeman R.W."/>
            <person name="Brown S.J."/>
            <person name="Bucher G."/>
            <person name="Friedrich M."/>
            <person name="Grimmelikhuijzen C.J."/>
            <person name="Klingler M."/>
            <person name="Lorenzen M."/>
            <person name="Richards S."/>
            <person name="Roth S."/>
            <person name="Schroder R."/>
            <person name="Tautz D."/>
            <person name="Zdobnov E.M."/>
            <person name="Muzny D."/>
            <person name="Gibbs R.A."/>
            <person name="Weinstock G.M."/>
            <person name="Attaway T."/>
            <person name="Bell S."/>
            <person name="Buhay C.J."/>
            <person name="Chandrabose M.N."/>
            <person name="Chavez D."/>
            <person name="Clerk-Blankenburg K.P."/>
            <person name="Cree A."/>
            <person name="Dao M."/>
            <person name="Davis C."/>
            <person name="Chacko J."/>
            <person name="Dinh H."/>
            <person name="Dugan-Rocha S."/>
            <person name="Fowler G."/>
            <person name="Garner T.T."/>
            <person name="Garnes J."/>
            <person name="Gnirke A."/>
            <person name="Hawes A."/>
            <person name="Hernandez J."/>
            <person name="Hines S."/>
            <person name="Holder M."/>
            <person name="Hume J."/>
            <person name="Jhangiani S.N."/>
            <person name="Joshi V."/>
            <person name="Khan Z.M."/>
            <person name="Jackson L."/>
            <person name="Kovar C."/>
            <person name="Kowis A."/>
            <person name="Lee S."/>
            <person name="Lewis L.R."/>
            <person name="Margolis J."/>
            <person name="Morgan M."/>
            <person name="Nazareth L.V."/>
            <person name="Nguyen N."/>
            <person name="Okwuonu G."/>
            <person name="Parker D."/>
            <person name="Richards S."/>
            <person name="Ruiz S.J."/>
            <person name="Santibanez J."/>
            <person name="Savard J."/>
            <person name="Scherer S.E."/>
            <person name="Schneider B."/>
            <person name="Sodergren E."/>
            <person name="Tautz D."/>
            <person name="Vattahil S."/>
            <person name="Villasana D."/>
            <person name="White C.S."/>
            <person name="Wright R."/>
            <person name="Park Y."/>
            <person name="Beeman R.W."/>
            <person name="Lord J."/>
            <person name="Oppert B."/>
            <person name="Lorenzen M."/>
            <person name="Brown S."/>
            <person name="Wang L."/>
            <person name="Savard J."/>
            <person name="Tautz D."/>
            <person name="Richards S."/>
            <person name="Weinstock G."/>
            <person name="Gibbs R.A."/>
            <person name="Liu Y."/>
            <person name="Worley K."/>
            <person name="Weinstock G."/>
            <person name="Elsik C.G."/>
            <person name="Reese J.T."/>
            <person name="Elhaik E."/>
            <person name="Landan G."/>
            <person name="Graur D."/>
            <person name="Arensburger P."/>
            <person name="Atkinson P."/>
            <person name="Beeman R.W."/>
            <person name="Beidler J."/>
            <person name="Brown S.J."/>
            <person name="Demuth J.P."/>
            <person name="Drury D.W."/>
            <person name="Du Y.Z."/>
            <person name="Fujiwara H."/>
            <person name="Lorenzen M."/>
            <person name="Maselli V."/>
            <person name="Osanai M."/>
            <person name="Park Y."/>
            <person name="Robertson H.M."/>
            <person name="Tu Z."/>
            <person name="Wang J.J."/>
            <person name="Wang S."/>
            <person name="Richards S."/>
            <person name="Song H."/>
            <person name="Zhang L."/>
            <person name="Sodergren E."/>
            <person name="Werner D."/>
            <person name="Stanke M."/>
            <person name="Morgenstern B."/>
            <person name="Solovyev V."/>
            <person name="Kosarev P."/>
            <person name="Brown G."/>
            <person name="Chen H.C."/>
            <person name="Ermolaeva O."/>
            <person name="Hlavina W."/>
            <person name="Kapustin Y."/>
            <person name="Kiryutin B."/>
            <person name="Kitts P."/>
            <person name="Maglott D."/>
            <person name="Pruitt K."/>
            <person name="Sapojnikov V."/>
            <person name="Souvorov A."/>
            <person name="Mackey A.J."/>
            <person name="Waterhouse R.M."/>
            <person name="Wyder S."/>
            <person name="Zdobnov E.M."/>
            <person name="Zdobnov E.M."/>
            <person name="Wyder S."/>
            <person name="Kriventseva E.V."/>
            <person name="Kadowaki T."/>
            <person name="Bork P."/>
            <person name="Aranda M."/>
            <person name="Bao R."/>
            <person name="Beermann A."/>
            <person name="Berns N."/>
            <person name="Bolognesi R."/>
            <person name="Bonneton F."/>
            <person name="Bopp D."/>
            <person name="Brown S.J."/>
            <person name="Bucher G."/>
            <person name="Butts T."/>
            <person name="Chaumot A."/>
            <person name="Denell R.E."/>
            <person name="Ferrier D.E."/>
            <person name="Friedrich M."/>
            <person name="Gordon C.M."/>
            <person name="Jindra M."/>
            <person name="Klingler M."/>
            <person name="Lan Q."/>
            <person name="Lattorff H.M."/>
            <person name="Laudet V."/>
            <person name="von Levetsow C."/>
            <person name="Liu Z."/>
            <person name="Lutz R."/>
            <person name="Lynch J.A."/>
            <person name="da Fonseca R.N."/>
            <person name="Posnien N."/>
            <person name="Reuter R."/>
            <person name="Roth S."/>
            <person name="Savard J."/>
            <person name="Schinko J.B."/>
            <person name="Schmitt C."/>
            <person name="Schoppmeier M."/>
            <person name="Schroder R."/>
            <person name="Shippy T.D."/>
            <person name="Simonnet F."/>
            <person name="Marques-Souza H."/>
            <person name="Tautz D."/>
            <person name="Tomoyasu Y."/>
            <person name="Trauner J."/>
            <person name="Van der Zee M."/>
            <person name="Vervoort M."/>
            <person name="Wittkopp N."/>
            <person name="Wimmer E.A."/>
            <person name="Yang X."/>
            <person name="Jones A.K."/>
            <person name="Sattelle D.B."/>
            <person name="Ebert P.R."/>
            <person name="Nelson D."/>
            <person name="Scott J.G."/>
            <person name="Beeman R.W."/>
            <person name="Muthukrishnan S."/>
            <person name="Kramer K.J."/>
            <person name="Arakane Y."/>
            <person name="Beeman R.W."/>
            <person name="Zhu Q."/>
            <person name="Hogenkamp D."/>
            <person name="Dixit R."/>
            <person name="Oppert B."/>
            <person name="Jiang H."/>
            <person name="Zou Z."/>
            <person name="Marshall J."/>
            <person name="Elpidina E."/>
            <person name="Vinokurov K."/>
            <person name="Oppert C."/>
            <person name="Zou Z."/>
            <person name="Evans J."/>
            <person name="Lu Z."/>
            <person name="Zhao P."/>
            <person name="Sumathipala N."/>
            <person name="Altincicek B."/>
            <person name="Vilcinskas A."/>
            <person name="Williams M."/>
            <person name="Hultmark D."/>
            <person name="Hetru C."/>
            <person name="Jiang H."/>
            <person name="Grimmelikhuijzen C.J."/>
            <person name="Hauser F."/>
            <person name="Cazzamali G."/>
            <person name="Williamson M."/>
            <person name="Park Y."/>
            <person name="Li B."/>
            <person name="Tanaka Y."/>
            <person name="Predel R."/>
            <person name="Neupert S."/>
            <person name="Schachtner J."/>
            <person name="Verleyen P."/>
            <person name="Raible F."/>
            <person name="Bork P."/>
            <person name="Friedrich M."/>
            <person name="Walden K.K."/>
            <person name="Robertson H.M."/>
            <person name="Angeli S."/>
            <person name="Foret S."/>
            <person name="Bucher G."/>
            <person name="Schuetz S."/>
            <person name="Maleszka R."/>
            <person name="Wimmer E.A."/>
            <person name="Beeman R.W."/>
            <person name="Lorenzen M."/>
            <person name="Tomoyasu Y."/>
            <person name="Miller S.C."/>
            <person name="Grossmann D."/>
            <person name="Bucher G."/>
        </authorList>
    </citation>
    <scope>NUCLEOTIDE SEQUENCE [LARGE SCALE GENOMIC DNA]</scope>
    <source>
        <strain evidence="1 2">Georgia GA2</strain>
    </source>
</reference>
<organism evidence="1 2">
    <name type="scientific">Tribolium castaneum</name>
    <name type="common">Red flour beetle</name>
    <dbReference type="NCBI Taxonomy" id="7070"/>
    <lineage>
        <taxon>Eukaryota</taxon>
        <taxon>Metazoa</taxon>
        <taxon>Ecdysozoa</taxon>
        <taxon>Arthropoda</taxon>
        <taxon>Hexapoda</taxon>
        <taxon>Insecta</taxon>
        <taxon>Pterygota</taxon>
        <taxon>Neoptera</taxon>
        <taxon>Endopterygota</taxon>
        <taxon>Coleoptera</taxon>
        <taxon>Polyphaga</taxon>
        <taxon>Cucujiformia</taxon>
        <taxon>Tenebrionidae</taxon>
        <taxon>Tenebrionidae incertae sedis</taxon>
        <taxon>Tribolium</taxon>
    </lineage>
</organism>
<dbReference type="EMBL" id="KQ971307">
    <property type="protein sequence ID" value="KYB29812.1"/>
    <property type="molecule type" value="Genomic_DNA"/>
</dbReference>
<sequence length="38" mass="4426">MAQKYEKACTLCAKCLILCMVNHLNNVMKKLIHNTLYQ</sequence>
<dbReference type="AlphaFoldDB" id="A0A139WPE7"/>
<keyword evidence="2" id="KW-1185">Reference proteome</keyword>